<sequence>MKEQRLILPGQQQRGAPGGGRIVFPEKQGGSGKPGGASMDNFLPDDSTLGLVGESLVGGPATLNKYRPPAGFMNENLPEDAYSSMDPQEMLNKLRARAGHWHELAKLMAPLNSSGYSSSAIDELTGITPLEQSKWVVAATVYESVKASPAVSPDTLRHFNQGGEELLHPFRFLSAERRVSAAQYIAEQNLDPPMCEILARSMKEYERRPTERVGFTDHPADCLAFKYLRDAIECRKREEAVQKVEQGLSVALSDGARQRLYELLAESPEEADTGSGVSASLVTLRLNPEELGVRPVAVLGELGHATIDDLQAAPRASQGGAFGMFTIEPADADASAGSSSAASTSGRRASAAASSWVALPMWRALAMARQPVGLMLKDCAAVQAVLAGSKAKTDEDKKRLSGPGMIVADKAPATWQEAGLDENAWYLAQPEGARAIQLVDGRRAKAQELDKRGALCGVVLFLARPPVKETEDRGHNLLQV</sequence>
<dbReference type="PANTHER" id="PTHR35299:SF6">
    <property type="entry name" value="RUBISCO ACCUMULATION FACTOR 1"/>
    <property type="match status" value="1"/>
</dbReference>
<dbReference type="Proteomes" id="UP000006906">
    <property type="component" value="Chromosome 6"/>
</dbReference>
<dbReference type="STRING" id="3055.A0A2K3DRH6"/>
<reference evidence="6 7" key="1">
    <citation type="journal article" date="2007" name="Science">
        <title>The Chlamydomonas genome reveals the evolution of key animal and plant functions.</title>
        <authorList>
            <person name="Merchant S.S."/>
            <person name="Prochnik S.E."/>
            <person name="Vallon O."/>
            <person name="Harris E.H."/>
            <person name="Karpowicz S.J."/>
            <person name="Witman G.B."/>
            <person name="Terry A."/>
            <person name="Salamov A."/>
            <person name="Fritz-Laylin L.K."/>
            <person name="Marechal-Drouard L."/>
            <person name="Marshall W.F."/>
            <person name="Qu L.H."/>
            <person name="Nelson D.R."/>
            <person name="Sanderfoot A.A."/>
            <person name="Spalding M.H."/>
            <person name="Kapitonov V.V."/>
            <person name="Ren Q."/>
            <person name="Ferris P."/>
            <person name="Lindquist E."/>
            <person name="Shapiro H."/>
            <person name="Lucas S.M."/>
            <person name="Grimwood J."/>
            <person name="Schmutz J."/>
            <person name="Cardol P."/>
            <person name="Cerutti H."/>
            <person name="Chanfreau G."/>
            <person name="Chen C.L."/>
            <person name="Cognat V."/>
            <person name="Croft M.T."/>
            <person name="Dent R."/>
            <person name="Dutcher S."/>
            <person name="Fernandez E."/>
            <person name="Fukuzawa H."/>
            <person name="Gonzalez-Ballester D."/>
            <person name="Gonzalez-Halphen D."/>
            <person name="Hallmann A."/>
            <person name="Hanikenne M."/>
            <person name="Hippler M."/>
            <person name="Inwood W."/>
            <person name="Jabbari K."/>
            <person name="Kalanon M."/>
            <person name="Kuras R."/>
            <person name="Lefebvre P.A."/>
            <person name="Lemaire S.D."/>
            <person name="Lobanov A.V."/>
            <person name="Lohr M."/>
            <person name="Manuell A."/>
            <person name="Meier I."/>
            <person name="Mets L."/>
            <person name="Mittag M."/>
            <person name="Mittelmeier T."/>
            <person name="Moroney J.V."/>
            <person name="Moseley J."/>
            <person name="Napoli C."/>
            <person name="Nedelcu A.M."/>
            <person name="Niyogi K."/>
            <person name="Novoselov S.V."/>
            <person name="Paulsen I.T."/>
            <person name="Pazour G."/>
            <person name="Purton S."/>
            <person name="Ral J.P."/>
            <person name="Riano-Pachon D.M."/>
            <person name="Riekhof W."/>
            <person name="Rymarquis L."/>
            <person name="Schroda M."/>
            <person name="Stern D."/>
            <person name="Umen J."/>
            <person name="Willows R."/>
            <person name="Wilson N."/>
            <person name="Zimmer S.L."/>
            <person name="Allmer J."/>
            <person name="Balk J."/>
            <person name="Bisova K."/>
            <person name="Chen C.J."/>
            <person name="Elias M."/>
            <person name="Gendler K."/>
            <person name="Hauser C."/>
            <person name="Lamb M.R."/>
            <person name="Ledford H."/>
            <person name="Long J.C."/>
            <person name="Minagawa J."/>
            <person name="Page M.D."/>
            <person name="Pan J."/>
            <person name="Pootakham W."/>
            <person name="Roje S."/>
            <person name="Rose A."/>
            <person name="Stahlberg E."/>
            <person name="Terauchi A.M."/>
            <person name="Yang P."/>
            <person name="Ball S."/>
            <person name="Bowler C."/>
            <person name="Dieckmann C.L."/>
            <person name="Gladyshev V.N."/>
            <person name="Green P."/>
            <person name="Jorgensen R."/>
            <person name="Mayfield S."/>
            <person name="Mueller-Roeber B."/>
            <person name="Rajamani S."/>
            <person name="Sayre R.T."/>
            <person name="Brokstein P."/>
            <person name="Dubchak I."/>
            <person name="Goodstein D."/>
            <person name="Hornick L."/>
            <person name="Huang Y.W."/>
            <person name="Jhaveri J."/>
            <person name="Luo Y."/>
            <person name="Martinez D."/>
            <person name="Ngau W.C."/>
            <person name="Otillar B."/>
            <person name="Poliakov A."/>
            <person name="Porter A."/>
            <person name="Szajkowski L."/>
            <person name="Werner G."/>
            <person name="Zhou K."/>
            <person name="Grigoriev I.V."/>
            <person name="Rokhsar D.S."/>
            <person name="Grossman A.R."/>
        </authorList>
    </citation>
    <scope>NUCLEOTIDE SEQUENCE [LARGE SCALE GENOMIC DNA]</scope>
    <source>
        <strain evidence="7">CC-503</strain>
    </source>
</reference>
<dbReference type="PANTHER" id="PTHR35299">
    <property type="entry name" value="RUBISCO ACCUMULATION FACTOR 1"/>
    <property type="match status" value="1"/>
</dbReference>
<feature type="domain" description="Rubisco accumulation factor 1 alpha-helical" evidence="4">
    <location>
        <begin position="159"/>
        <end position="264"/>
    </location>
</feature>
<dbReference type="EMBL" id="CM008967">
    <property type="protein sequence ID" value="PNW83144.1"/>
    <property type="molecule type" value="Genomic_DNA"/>
</dbReference>
<dbReference type="Pfam" id="PF18578">
    <property type="entry name" value="Raf1_N"/>
    <property type="match status" value="1"/>
</dbReference>
<evidence type="ECO:0000313" key="6">
    <source>
        <dbReference type="EMBL" id="PNW83144.1"/>
    </source>
</evidence>
<dbReference type="GeneID" id="66053915"/>
<dbReference type="InParanoid" id="A0A2K3DRH6"/>
<dbReference type="AlphaFoldDB" id="A0A2K3DRH6"/>
<protein>
    <submittedName>
        <fullName evidence="6">Uncharacterized protein</fullName>
    </submittedName>
</protein>
<evidence type="ECO:0000259" key="3">
    <source>
        <dbReference type="Pfam" id="PF18087"/>
    </source>
</evidence>
<dbReference type="InterPro" id="IPR037494">
    <property type="entry name" value="RAF1"/>
</dbReference>
<dbReference type="FunCoup" id="A0A2K3DRH6">
    <property type="interactions" value="634"/>
</dbReference>
<dbReference type="InterPro" id="IPR040781">
    <property type="entry name" value="Raf1_HTH"/>
</dbReference>
<evidence type="ECO:0000256" key="2">
    <source>
        <dbReference type="SAM" id="MobiDB-lite"/>
    </source>
</evidence>
<evidence type="ECO:0000259" key="4">
    <source>
        <dbReference type="Pfam" id="PF18578"/>
    </source>
</evidence>
<dbReference type="RefSeq" id="XP_042924456.1">
    <property type="nucleotide sequence ID" value="XM_043063750.1"/>
</dbReference>
<dbReference type="Pfam" id="PF18579">
    <property type="entry name" value="Raf1_HTH"/>
    <property type="match status" value="1"/>
</dbReference>
<evidence type="ECO:0000313" key="7">
    <source>
        <dbReference type="Proteomes" id="UP000006906"/>
    </source>
</evidence>
<dbReference type="InterPro" id="IPR040858">
    <property type="entry name" value="Raf1_C"/>
</dbReference>
<dbReference type="OMA" id="LWHEYAP"/>
<name>A0A2K3DRH6_CHLRE</name>
<dbReference type="Gramene" id="PNW83144">
    <property type="protein sequence ID" value="PNW83144"/>
    <property type="gene ID" value="CHLRE_06g308450v5"/>
</dbReference>
<gene>
    <name evidence="6" type="ORF">CHLRE_06g308450v5</name>
</gene>
<accession>A0A2K3DRH6</accession>
<keyword evidence="7" id="KW-1185">Reference proteome</keyword>
<evidence type="ECO:0000256" key="1">
    <source>
        <dbReference type="ARBA" id="ARBA00023186"/>
    </source>
</evidence>
<dbReference type="Pfam" id="PF18087">
    <property type="entry name" value="RuBisCo_chap_C"/>
    <property type="match status" value="1"/>
</dbReference>
<dbReference type="InterPro" id="IPR041358">
    <property type="entry name" value="Raf1_N"/>
</dbReference>
<feature type="domain" description="Rubisco accumulation factor 1 helix turn helix" evidence="5">
    <location>
        <begin position="86"/>
        <end position="145"/>
    </location>
</feature>
<feature type="region of interest" description="Disordered" evidence="2">
    <location>
        <begin position="1"/>
        <end position="40"/>
    </location>
</feature>
<feature type="domain" description="Rubisco accumulation factor 1 C-terminal" evidence="3">
    <location>
        <begin position="352"/>
        <end position="466"/>
    </location>
</feature>
<proteinExistence type="predicted"/>
<dbReference type="GO" id="GO:0110102">
    <property type="term" value="P:ribulose bisphosphate carboxylase complex assembly"/>
    <property type="evidence" value="ECO:0007669"/>
    <property type="project" value="UniProtKB-ARBA"/>
</dbReference>
<dbReference type="OrthoDB" id="2017169at2759"/>
<dbReference type="KEGG" id="cre:CHLRE_06g308450v5"/>
<organism evidence="6 7">
    <name type="scientific">Chlamydomonas reinhardtii</name>
    <name type="common">Chlamydomonas smithii</name>
    <dbReference type="NCBI Taxonomy" id="3055"/>
    <lineage>
        <taxon>Eukaryota</taxon>
        <taxon>Viridiplantae</taxon>
        <taxon>Chlorophyta</taxon>
        <taxon>core chlorophytes</taxon>
        <taxon>Chlorophyceae</taxon>
        <taxon>CS clade</taxon>
        <taxon>Chlamydomonadales</taxon>
        <taxon>Chlamydomonadaceae</taxon>
        <taxon>Chlamydomonas</taxon>
    </lineage>
</organism>
<keyword evidence="1" id="KW-0143">Chaperone</keyword>
<evidence type="ECO:0000259" key="5">
    <source>
        <dbReference type="Pfam" id="PF18579"/>
    </source>
</evidence>